<dbReference type="InterPro" id="IPR043504">
    <property type="entry name" value="Peptidase_S1_PA_chymotrypsin"/>
</dbReference>
<dbReference type="InterPro" id="IPR001254">
    <property type="entry name" value="Trypsin_dom"/>
</dbReference>
<proteinExistence type="inferred from homology"/>
<dbReference type="PANTHER" id="PTHR24276:SF98">
    <property type="entry name" value="FI18310P1-RELATED"/>
    <property type="match status" value="1"/>
</dbReference>
<evidence type="ECO:0000256" key="1">
    <source>
        <dbReference type="ARBA" id="ARBA00007664"/>
    </source>
</evidence>
<dbReference type="InterPro" id="IPR001314">
    <property type="entry name" value="Peptidase_S1A"/>
</dbReference>
<dbReference type="Gene3D" id="2.40.10.10">
    <property type="entry name" value="Trypsin-like serine proteases"/>
    <property type="match status" value="1"/>
</dbReference>
<gene>
    <name evidence="4" type="ORF">Phou_006200</name>
</gene>
<dbReference type="InterPro" id="IPR050430">
    <property type="entry name" value="Peptidase_S1"/>
</dbReference>
<protein>
    <recommendedName>
        <fullName evidence="3">Peptidase S1 domain-containing protein</fullName>
    </recommendedName>
</protein>
<dbReference type="PANTHER" id="PTHR24276">
    <property type="entry name" value="POLYSERASE-RELATED"/>
    <property type="match status" value="1"/>
</dbReference>
<dbReference type="PRINTS" id="PR00722">
    <property type="entry name" value="CHYMOTRYPSIN"/>
</dbReference>
<feature type="domain" description="Peptidase S1" evidence="3">
    <location>
        <begin position="41"/>
        <end position="254"/>
    </location>
</feature>
<dbReference type="GO" id="GO:0004252">
    <property type="term" value="F:serine-type endopeptidase activity"/>
    <property type="evidence" value="ECO:0007669"/>
    <property type="project" value="InterPro"/>
</dbReference>
<dbReference type="GO" id="GO:0006508">
    <property type="term" value="P:proteolysis"/>
    <property type="evidence" value="ECO:0007669"/>
    <property type="project" value="InterPro"/>
</dbReference>
<evidence type="ECO:0000259" key="3">
    <source>
        <dbReference type="PROSITE" id="PS50240"/>
    </source>
</evidence>
<evidence type="ECO:0000256" key="2">
    <source>
        <dbReference type="ARBA" id="ARBA00023157"/>
    </source>
</evidence>
<dbReference type="AlphaFoldDB" id="A0A6V8JYR7"/>
<evidence type="ECO:0000313" key="5">
    <source>
        <dbReference type="Proteomes" id="UP000482800"/>
    </source>
</evidence>
<name>A0A6V8JYR7_9ACTN</name>
<dbReference type="Proteomes" id="UP000482800">
    <property type="component" value="Unassembled WGS sequence"/>
</dbReference>
<sequence length="621" mass="62295">MFAIRGGTAVRVTDGKTIAAALLVGALLAVGGWVTVPALGIADGAPDTGAAYGFVSRIDVGPEKRGCSGTLVDPEWIVTVKSCLTGAVPVPGGPPLTPIRASVGTAVDQPVVEIQGHPDRDLLLARLGKPVTGVTPVRIGTTAPHAGEALQVAGYGRTATEWAPERAHSGTFTVQSVAAGTIDVAGDPAASATVCQGDAGGPALRQIAGGVELVAVSSLSWQGGCLGVPATEVRRGAVQTRVDNVKEWIQQTLRESFVRLNPSGQVLDTRSGLGAAAGTRAARSTTTFTVAGVGGVPATGAHAVLVDVTAVPATGTGTFLTLYPAGVTASGGLSMVNTRSAAVISNTAVVPLRADGKLSVYTHNAADIVIDVQGYYTRGAGGGFVPLDHSGLADTRSSGGAIPARGSRTFTVATTGGAIPAGASAALLDVVVVDAADGGWLGAYPTGGSNNRSVMDFVPGETAHAVSVRLGTDGKTTFTNNSNAPIHLVLTATGYHTANPASGWGLRTTNATRLLDTRANGGAPLAASTVVDVALGVPSGWAAVLNLTVVDNTQSGFLRAWPVGGTEPATSLANYPSPGGVRSGLAVVKVGTDGKVRIRNRSQGSTHLLVDVQGWFAPPIA</sequence>
<organism evidence="4 5">
    <name type="scientific">Phytohabitans houttuyneae</name>
    <dbReference type="NCBI Taxonomy" id="1076126"/>
    <lineage>
        <taxon>Bacteria</taxon>
        <taxon>Bacillati</taxon>
        <taxon>Actinomycetota</taxon>
        <taxon>Actinomycetes</taxon>
        <taxon>Micromonosporales</taxon>
        <taxon>Micromonosporaceae</taxon>
    </lineage>
</organism>
<comment type="similarity">
    <text evidence="1">Belongs to the peptidase S1 family.</text>
</comment>
<dbReference type="SMART" id="SM00020">
    <property type="entry name" value="Tryp_SPc"/>
    <property type="match status" value="1"/>
</dbReference>
<reference evidence="4 5" key="1">
    <citation type="submission" date="2020-03" db="EMBL/GenBank/DDBJ databases">
        <title>Whole genome shotgun sequence of Phytohabitans houttuyneae NBRC 108639.</title>
        <authorList>
            <person name="Komaki H."/>
            <person name="Tamura T."/>
        </authorList>
    </citation>
    <scope>NUCLEOTIDE SEQUENCE [LARGE SCALE GENOMIC DNA]</scope>
    <source>
        <strain evidence="4 5">NBRC 108639</strain>
    </source>
</reference>
<dbReference type="EMBL" id="BLPF01000001">
    <property type="protein sequence ID" value="GFJ76440.1"/>
    <property type="molecule type" value="Genomic_DNA"/>
</dbReference>
<dbReference type="SUPFAM" id="SSF50494">
    <property type="entry name" value="Trypsin-like serine proteases"/>
    <property type="match status" value="1"/>
</dbReference>
<comment type="caution">
    <text evidence="4">The sequence shown here is derived from an EMBL/GenBank/DDBJ whole genome shotgun (WGS) entry which is preliminary data.</text>
</comment>
<evidence type="ECO:0000313" key="4">
    <source>
        <dbReference type="EMBL" id="GFJ76440.1"/>
    </source>
</evidence>
<dbReference type="Pfam" id="PF00089">
    <property type="entry name" value="Trypsin"/>
    <property type="match status" value="1"/>
</dbReference>
<accession>A0A6V8JYR7</accession>
<keyword evidence="5" id="KW-1185">Reference proteome</keyword>
<keyword evidence="2" id="KW-1015">Disulfide bond</keyword>
<reference evidence="4 5" key="2">
    <citation type="submission" date="2020-03" db="EMBL/GenBank/DDBJ databases">
        <authorList>
            <person name="Ichikawa N."/>
            <person name="Kimura A."/>
            <person name="Kitahashi Y."/>
            <person name="Uohara A."/>
        </authorList>
    </citation>
    <scope>NUCLEOTIDE SEQUENCE [LARGE SCALE GENOMIC DNA]</scope>
    <source>
        <strain evidence="4 5">NBRC 108639</strain>
    </source>
</reference>
<dbReference type="PROSITE" id="PS50240">
    <property type="entry name" value="TRYPSIN_DOM"/>
    <property type="match status" value="1"/>
</dbReference>
<dbReference type="InterPro" id="IPR009003">
    <property type="entry name" value="Peptidase_S1_PA"/>
</dbReference>